<accession>A0A326UAI2</accession>
<protein>
    <submittedName>
        <fullName evidence="2">Uncharacterized protein (DUF2267 family)</fullName>
    </submittedName>
</protein>
<dbReference type="Proteomes" id="UP000248806">
    <property type="component" value="Unassembled WGS sequence"/>
</dbReference>
<name>A0A326UAI2_THEHA</name>
<dbReference type="Pfam" id="PF10025">
    <property type="entry name" value="DUF2267"/>
    <property type="match status" value="1"/>
</dbReference>
<dbReference type="InterPro" id="IPR018727">
    <property type="entry name" value="DUF2267"/>
</dbReference>
<dbReference type="RefSeq" id="WP_111321315.1">
    <property type="nucleotide sequence ID" value="NZ_BIFX01000001.1"/>
</dbReference>
<sequence>MQHDEFIGQVQHRGRMSSRGDAEAAVRATLQTLGERLAGGEAKDLASQLPSQMAEYVLSGLAGMGERFNLDEFFLRVADREGVDLPKATFHAKAVMSVLQEAITKGELRDIRSQLPPEYSSLFAVGSAKQP</sequence>
<dbReference type="OrthoDB" id="952780at2"/>
<gene>
    <name evidence="2" type="ORF">EI42_01965</name>
</gene>
<dbReference type="Gene3D" id="1.10.490.110">
    <property type="entry name" value="Uncharacterized conserved protein DUF2267"/>
    <property type="match status" value="1"/>
</dbReference>
<proteinExistence type="predicted"/>
<comment type="caution">
    <text evidence="2">The sequence shown here is derived from an EMBL/GenBank/DDBJ whole genome shotgun (WGS) entry which is preliminary data.</text>
</comment>
<organism evidence="2 3">
    <name type="scientific">Thermosporothrix hazakensis</name>
    <dbReference type="NCBI Taxonomy" id="644383"/>
    <lineage>
        <taxon>Bacteria</taxon>
        <taxon>Bacillati</taxon>
        <taxon>Chloroflexota</taxon>
        <taxon>Ktedonobacteria</taxon>
        <taxon>Ktedonobacterales</taxon>
        <taxon>Thermosporotrichaceae</taxon>
        <taxon>Thermosporothrix</taxon>
    </lineage>
</organism>
<keyword evidence="3" id="KW-1185">Reference proteome</keyword>
<reference evidence="2 3" key="1">
    <citation type="submission" date="2018-06" db="EMBL/GenBank/DDBJ databases">
        <title>Genomic Encyclopedia of Archaeal and Bacterial Type Strains, Phase II (KMG-II): from individual species to whole genera.</title>
        <authorList>
            <person name="Goeker M."/>
        </authorList>
    </citation>
    <scope>NUCLEOTIDE SEQUENCE [LARGE SCALE GENOMIC DNA]</scope>
    <source>
        <strain evidence="2 3">ATCC BAA-1881</strain>
    </source>
</reference>
<dbReference type="EMBL" id="QKUF01000005">
    <property type="protein sequence ID" value="PZW31940.1"/>
    <property type="molecule type" value="Genomic_DNA"/>
</dbReference>
<evidence type="ECO:0000313" key="2">
    <source>
        <dbReference type="EMBL" id="PZW31940.1"/>
    </source>
</evidence>
<dbReference type="InterPro" id="IPR038282">
    <property type="entry name" value="DUF2267_sf"/>
</dbReference>
<evidence type="ECO:0000313" key="3">
    <source>
        <dbReference type="Proteomes" id="UP000248806"/>
    </source>
</evidence>
<dbReference type="AlphaFoldDB" id="A0A326UAI2"/>
<feature type="region of interest" description="Disordered" evidence="1">
    <location>
        <begin position="1"/>
        <end position="22"/>
    </location>
</feature>
<evidence type="ECO:0000256" key="1">
    <source>
        <dbReference type="SAM" id="MobiDB-lite"/>
    </source>
</evidence>